<feature type="transmembrane region" description="Helical" evidence="7">
    <location>
        <begin position="79"/>
        <end position="98"/>
    </location>
</feature>
<evidence type="ECO:0000313" key="9">
    <source>
        <dbReference type="EMBL" id="RMI32127.1"/>
    </source>
</evidence>
<feature type="transmembrane region" description="Helical" evidence="7">
    <location>
        <begin position="134"/>
        <end position="153"/>
    </location>
</feature>
<dbReference type="PANTHER" id="PTHR30506">
    <property type="entry name" value="INNER MEMBRANE PROTEIN"/>
    <property type="match status" value="1"/>
</dbReference>
<evidence type="ECO:0000313" key="10">
    <source>
        <dbReference type="Proteomes" id="UP000279275"/>
    </source>
</evidence>
<dbReference type="AlphaFoldDB" id="A0A3M2L3A7"/>
<gene>
    <name evidence="9" type="ORF">EBN03_14010</name>
</gene>
<accession>A0A3M2L3A7</accession>
<organism evidence="9 10">
    <name type="scientific">Nocardia stercoris</name>
    <dbReference type="NCBI Taxonomy" id="2483361"/>
    <lineage>
        <taxon>Bacteria</taxon>
        <taxon>Bacillati</taxon>
        <taxon>Actinomycetota</taxon>
        <taxon>Actinomycetes</taxon>
        <taxon>Mycobacteriales</taxon>
        <taxon>Nocardiaceae</taxon>
        <taxon>Nocardia</taxon>
    </lineage>
</organism>
<feature type="transmembrane region" description="Helical" evidence="7">
    <location>
        <begin position="191"/>
        <end position="212"/>
    </location>
</feature>
<evidence type="ECO:0000256" key="6">
    <source>
        <dbReference type="ARBA" id="ARBA00023136"/>
    </source>
</evidence>
<feature type="domain" description="Glycine transporter" evidence="8">
    <location>
        <begin position="108"/>
        <end position="182"/>
    </location>
</feature>
<dbReference type="OrthoDB" id="9791874at2"/>
<evidence type="ECO:0000256" key="4">
    <source>
        <dbReference type="ARBA" id="ARBA00022692"/>
    </source>
</evidence>
<dbReference type="PANTHER" id="PTHR30506:SF3">
    <property type="entry name" value="UPF0126 INNER MEMBRANE PROTEIN YADS-RELATED"/>
    <property type="match status" value="1"/>
</dbReference>
<comment type="similarity">
    <text evidence="2">Belongs to the UPF0126 family.</text>
</comment>
<feature type="transmembrane region" description="Helical" evidence="7">
    <location>
        <begin position="46"/>
        <end position="67"/>
    </location>
</feature>
<comment type="subcellular location">
    <subcellularLocation>
        <location evidence="1">Cell membrane</location>
        <topology evidence="1">Multi-pass membrane protein</topology>
    </subcellularLocation>
</comment>
<proteinExistence type="inferred from homology"/>
<keyword evidence="3" id="KW-1003">Cell membrane</keyword>
<keyword evidence="10" id="KW-1185">Reference proteome</keyword>
<dbReference type="EMBL" id="RFFH01000005">
    <property type="protein sequence ID" value="RMI32127.1"/>
    <property type="molecule type" value="Genomic_DNA"/>
</dbReference>
<dbReference type="InterPro" id="IPR005115">
    <property type="entry name" value="Gly_transporter"/>
</dbReference>
<keyword evidence="4 7" id="KW-0812">Transmembrane</keyword>
<keyword evidence="5 7" id="KW-1133">Transmembrane helix</keyword>
<protein>
    <submittedName>
        <fullName evidence="9">Trimeric intracellular cation channel family protein</fullName>
    </submittedName>
</protein>
<evidence type="ECO:0000259" key="8">
    <source>
        <dbReference type="Pfam" id="PF03458"/>
    </source>
</evidence>
<evidence type="ECO:0000256" key="2">
    <source>
        <dbReference type="ARBA" id="ARBA00008193"/>
    </source>
</evidence>
<dbReference type="GO" id="GO:0005886">
    <property type="term" value="C:plasma membrane"/>
    <property type="evidence" value="ECO:0007669"/>
    <property type="project" value="UniProtKB-SubCell"/>
</dbReference>
<dbReference type="Pfam" id="PF03458">
    <property type="entry name" value="Gly_transporter"/>
    <property type="match status" value="2"/>
</dbReference>
<dbReference type="RefSeq" id="WP_122188468.1">
    <property type="nucleotide sequence ID" value="NZ_RFFH01000005.1"/>
</dbReference>
<sequence>MLSAVLAQPEKFHTAVSVGQQVGEHVGIFAFAVSGALLAVQKKFDIIGIAVLATVTAVGGGIIRDLVIGRTPPIAFTRLSYAVVALAGALLIFCWHPPLRLTRWPLYTTDAFGLGIFCVTGTETAHRSGLGGPSAAIVGVVAAVGGGVLRDLLAGEIPLLLRRDSELYAIPALVGCTATALLIHYGHLDDFTGAIAALAVFALRVLALRYHWHAPQARPHRRR</sequence>
<dbReference type="Proteomes" id="UP000279275">
    <property type="component" value="Unassembled WGS sequence"/>
</dbReference>
<evidence type="ECO:0000256" key="5">
    <source>
        <dbReference type="ARBA" id="ARBA00022989"/>
    </source>
</evidence>
<comment type="caution">
    <text evidence="9">The sequence shown here is derived from an EMBL/GenBank/DDBJ whole genome shotgun (WGS) entry which is preliminary data.</text>
</comment>
<keyword evidence="6 7" id="KW-0472">Membrane</keyword>
<evidence type="ECO:0000256" key="1">
    <source>
        <dbReference type="ARBA" id="ARBA00004651"/>
    </source>
</evidence>
<evidence type="ECO:0000256" key="7">
    <source>
        <dbReference type="SAM" id="Phobius"/>
    </source>
</evidence>
<name>A0A3M2L3A7_9NOCA</name>
<feature type="domain" description="Glycine transporter" evidence="8">
    <location>
        <begin position="24"/>
        <end position="96"/>
    </location>
</feature>
<reference evidence="9 10" key="1">
    <citation type="submission" date="2018-10" db="EMBL/GenBank/DDBJ databases">
        <title>Isolation from cow dung.</title>
        <authorList>
            <person name="Ling L."/>
        </authorList>
    </citation>
    <scope>NUCLEOTIDE SEQUENCE [LARGE SCALE GENOMIC DNA]</scope>
    <source>
        <strain evidence="9 10">NEAU-LL90</strain>
    </source>
</reference>
<feature type="transmembrane region" description="Helical" evidence="7">
    <location>
        <begin position="165"/>
        <end position="185"/>
    </location>
</feature>
<evidence type="ECO:0000256" key="3">
    <source>
        <dbReference type="ARBA" id="ARBA00022475"/>
    </source>
</evidence>